<dbReference type="Proteomes" id="UP000261560">
    <property type="component" value="Unplaced"/>
</dbReference>
<protein>
    <submittedName>
        <fullName evidence="1">Uncharacterized protein</fullName>
    </submittedName>
</protein>
<organism evidence="1 2">
    <name type="scientific">Oryzias melastigma</name>
    <name type="common">Marine medaka</name>
    <dbReference type="NCBI Taxonomy" id="30732"/>
    <lineage>
        <taxon>Eukaryota</taxon>
        <taxon>Metazoa</taxon>
        <taxon>Chordata</taxon>
        <taxon>Craniata</taxon>
        <taxon>Vertebrata</taxon>
        <taxon>Euteleostomi</taxon>
        <taxon>Actinopterygii</taxon>
        <taxon>Neopterygii</taxon>
        <taxon>Teleostei</taxon>
        <taxon>Neoteleostei</taxon>
        <taxon>Acanthomorphata</taxon>
        <taxon>Ovalentaria</taxon>
        <taxon>Atherinomorphae</taxon>
        <taxon>Beloniformes</taxon>
        <taxon>Adrianichthyidae</taxon>
        <taxon>Oryziinae</taxon>
        <taxon>Oryzias</taxon>
    </lineage>
</organism>
<dbReference type="PaxDb" id="30732-ENSOMEP00000018761"/>
<sequence length="97" mass="11367">MVMYIMDIYLYNFFFLLGSTIFIVVESEILVSGPTNLADSFLLHFGHIYALDLQYPKKMELTMTFFQKVVTCLEDNKPLKGRLLTLKNVLFKSCFFF</sequence>
<accession>A0A3B3CMG2</accession>
<reference evidence="1" key="2">
    <citation type="submission" date="2025-09" db="UniProtKB">
        <authorList>
            <consortium name="Ensembl"/>
        </authorList>
    </citation>
    <scope>IDENTIFICATION</scope>
</reference>
<dbReference type="GeneTree" id="ENSGT00940000175093"/>
<reference evidence="1" key="1">
    <citation type="submission" date="2025-08" db="UniProtKB">
        <authorList>
            <consortium name="Ensembl"/>
        </authorList>
    </citation>
    <scope>IDENTIFICATION</scope>
</reference>
<evidence type="ECO:0000313" key="1">
    <source>
        <dbReference type="Ensembl" id="ENSOMEP00000018761.1"/>
    </source>
</evidence>
<dbReference type="Ensembl" id="ENSOMET00000027804.1">
    <property type="protein sequence ID" value="ENSOMEP00000018761.1"/>
    <property type="gene ID" value="ENSOMEG00000020499.1"/>
</dbReference>
<dbReference type="STRING" id="30732.ENSOMEP00000018761"/>
<evidence type="ECO:0000313" key="2">
    <source>
        <dbReference type="Proteomes" id="UP000261560"/>
    </source>
</evidence>
<proteinExistence type="predicted"/>
<keyword evidence="2" id="KW-1185">Reference proteome</keyword>
<name>A0A3B3CMG2_ORYME</name>
<dbReference type="AlphaFoldDB" id="A0A3B3CMG2"/>